<protein>
    <submittedName>
        <fullName evidence="1">Uncharacterized protein</fullName>
    </submittedName>
</protein>
<sequence length="84" mass="9574">MAKTRVLVRIERVNGKDESTPPFLRGIVPDLGVHIEHHPTVFMKRALARFQSLARIRQRGQKVDPSNGHVDPQSHMFLPLTLEV</sequence>
<gene>
    <name evidence="1" type="ORF">A2Z42_04430</name>
</gene>
<proteinExistence type="predicted"/>
<reference evidence="1 2" key="1">
    <citation type="journal article" date="2016" name="Nat. Commun.">
        <title>Thousands of microbial genomes shed light on interconnected biogeochemical processes in an aquifer system.</title>
        <authorList>
            <person name="Anantharaman K."/>
            <person name="Brown C.T."/>
            <person name="Hug L.A."/>
            <person name="Sharon I."/>
            <person name="Castelle C.J."/>
            <person name="Probst A.J."/>
            <person name="Thomas B.C."/>
            <person name="Singh A."/>
            <person name="Wilkins M.J."/>
            <person name="Karaoz U."/>
            <person name="Brodie E.L."/>
            <person name="Williams K.H."/>
            <person name="Hubbard S.S."/>
            <person name="Banfield J.F."/>
        </authorList>
    </citation>
    <scope>NUCLEOTIDE SEQUENCE [LARGE SCALE GENOMIC DNA]</scope>
</reference>
<name>A0A1G1WH05_9BACT</name>
<dbReference type="AlphaFoldDB" id="A0A1G1WH05"/>
<dbReference type="Proteomes" id="UP000176645">
    <property type="component" value="Unassembled WGS sequence"/>
</dbReference>
<dbReference type="EMBL" id="MHCU01000060">
    <property type="protein sequence ID" value="OGY26720.1"/>
    <property type="molecule type" value="Genomic_DNA"/>
</dbReference>
<comment type="caution">
    <text evidence="1">The sequence shown here is derived from an EMBL/GenBank/DDBJ whole genome shotgun (WGS) entry which is preliminary data.</text>
</comment>
<evidence type="ECO:0000313" key="2">
    <source>
        <dbReference type="Proteomes" id="UP000176645"/>
    </source>
</evidence>
<accession>A0A1G1WH05</accession>
<evidence type="ECO:0000313" key="1">
    <source>
        <dbReference type="EMBL" id="OGY26720.1"/>
    </source>
</evidence>
<organism evidence="1 2">
    <name type="scientific">Candidatus Woykebacteria bacterium RBG_19FT_COMBO_43_10</name>
    <dbReference type="NCBI Taxonomy" id="1802598"/>
    <lineage>
        <taxon>Bacteria</taxon>
        <taxon>Candidatus Woykeibacteriota</taxon>
    </lineage>
</organism>